<dbReference type="OrthoDB" id="43316at2"/>
<gene>
    <name evidence="1" type="ORF">SAMN05660226_01343</name>
</gene>
<reference evidence="1 2" key="1">
    <citation type="submission" date="2017-02" db="EMBL/GenBank/DDBJ databases">
        <authorList>
            <person name="Peterson S.W."/>
        </authorList>
    </citation>
    <scope>NUCLEOTIDE SEQUENCE [LARGE SCALE GENOMIC DNA]</scope>
    <source>
        <strain evidence="1 2">DSM 22899</strain>
    </source>
</reference>
<protein>
    <recommendedName>
        <fullName evidence="3">WYL domain-containing protein</fullName>
    </recommendedName>
</protein>
<accession>A0A1T5BAU0</accession>
<keyword evidence="2" id="KW-1185">Reference proteome</keyword>
<evidence type="ECO:0000313" key="2">
    <source>
        <dbReference type="Proteomes" id="UP000190541"/>
    </source>
</evidence>
<dbReference type="Proteomes" id="UP000190541">
    <property type="component" value="Unassembled WGS sequence"/>
</dbReference>
<organism evidence="1 2">
    <name type="scientific">Parapedobacter luteus</name>
    <dbReference type="NCBI Taxonomy" id="623280"/>
    <lineage>
        <taxon>Bacteria</taxon>
        <taxon>Pseudomonadati</taxon>
        <taxon>Bacteroidota</taxon>
        <taxon>Sphingobacteriia</taxon>
        <taxon>Sphingobacteriales</taxon>
        <taxon>Sphingobacteriaceae</taxon>
        <taxon>Parapedobacter</taxon>
    </lineage>
</organism>
<dbReference type="AlphaFoldDB" id="A0A1T5BAU0"/>
<dbReference type="RefSeq" id="WP_079716063.1">
    <property type="nucleotide sequence ID" value="NZ_FUYS01000003.1"/>
</dbReference>
<evidence type="ECO:0000313" key="1">
    <source>
        <dbReference type="EMBL" id="SKB44368.1"/>
    </source>
</evidence>
<name>A0A1T5BAU0_9SPHI</name>
<proteinExistence type="predicted"/>
<dbReference type="EMBL" id="FUYS01000003">
    <property type="protein sequence ID" value="SKB44368.1"/>
    <property type="molecule type" value="Genomic_DNA"/>
</dbReference>
<evidence type="ECO:0008006" key="3">
    <source>
        <dbReference type="Google" id="ProtNLM"/>
    </source>
</evidence>
<dbReference type="STRING" id="623280.SAMN05660226_01343"/>
<sequence>MATNKQAAIRYKVLDMCLANTHRKYTFDDLLEACNERLVEINPSHGGISVRTLRDDLKYMRSAEGWEAPIETYRAGKTTYWINELVPTLTQTFLLEKRNLPIIGFDTNQYLRGREHIGSLFHHILYKRVVAFTYHPALKPIVTLGGSEVSGFLD</sequence>